<dbReference type="Proteomes" id="UP000000343">
    <property type="component" value="Plasmid pACIX902"/>
</dbReference>
<dbReference type="OrthoDB" id="113819at2"/>
<dbReference type="RefSeq" id="WP_013582198.1">
    <property type="nucleotide sequence ID" value="NC_015065.1"/>
</dbReference>
<dbReference type="AlphaFoldDB" id="E8X6N0"/>
<keyword evidence="2" id="KW-0614">Plasmid</keyword>
<evidence type="ECO:0000256" key="1">
    <source>
        <dbReference type="SAM" id="SignalP"/>
    </source>
</evidence>
<organism evidence="3">
    <name type="scientific">Granulicella tundricola (strain ATCC BAA-1859 / DSM 23138 / MP5ACTX9)</name>
    <dbReference type="NCBI Taxonomy" id="1198114"/>
    <lineage>
        <taxon>Bacteria</taxon>
        <taxon>Pseudomonadati</taxon>
        <taxon>Acidobacteriota</taxon>
        <taxon>Terriglobia</taxon>
        <taxon>Terriglobales</taxon>
        <taxon>Acidobacteriaceae</taxon>
        <taxon>Granulicella</taxon>
    </lineage>
</organism>
<dbReference type="KEGG" id="acm:AciX9_3904"/>
<proteinExistence type="predicted"/>
<geneLocation type="plasmid" evidence="2 3">
    <name>pACIX902</name>
</geneLocation>
<protein>
    <submittedName>
        <fullName evidence="2">Uncharacterized protein</fullName>
    </submittedName>
</protein>
<dbReference type="HOGENOM" id="CLU_962881_0_0_0"/>
<name>E8X6N0_GRATM</name>
<feature type="signal peptide" evidence="1">
    <location>
        <begin position="1"/>
        <end position="20"/>
    </location>
</feature>
<dbReference type="EMBL" id="CP002482">
    <property type="protein sequence ID" value="ADW71180.1"/>
    <property type="molecule type" value="Genomic_DNA"/>
</dbReference>
<accession>E8X6N0</accession>
<keyword evidence="3" id="KW-1185">Reference proteome</keyword>
<sequence length="265" mass="27653">MRIANVVLGIGVATASVAFAQAYPEGPFSPSSTIPIAFSKTVDANKAHVGDIVLARTMQPIQRANGEIIPAGAKVTGHVTAANAFAFNRTPYAIQTASTLAVHFDLISTASTSYPLNVYVRAMADPINSWDARKPKPSDEDEDGTLTQVGGELFKPHQGEVINTDEDVVGYSRHGNIVAHLIASQGNSPSGCGSGTTEQPVAIFSANACGLYGFSGTNLVSSGRSEDASTVTLSARRNAAVISKNTTALLEVLPDRLSNDSLHGQ</sequence>
<evidence type="ECO:0000313" key="2">
    <source>
        <dbReference type="EMBL" id="ADW71180.1"/>
    </source>
</evidence>
<evidence type="ECO:0000313" key="3">
    <source>
        <dbReference type="Proteomes" id="UP000000343"/>
    </source>
</evidence>
<feature type="chain" id="PRO_5003234453" evidence="1">
    <location>
        <begin position="21"/>
        <end position="265"/>
    </location>
</feature>
<reference evidence="3" key="1">
    <citation type="submission" date="2011-01" db="EMBL/GenBank/DDBJ databases">
        <title>Complete sequence of plasmid2 of Acidobacterium sp. MP5ACTX9.</title>
        <authorList>
            <consortium name="US DOE Joint Genome Institute"/>
            <person name="Lucas S."/>
            <person name="Copeland A."/>
            <person name="Lapidus A."/>
            <person name="Cheng J.-F."/>
            <person name="Goodwin L."/>
            <person name="Pitluck S."/>
            <person name="Teshima H."/>
            <person name="Detter J.C."/>
            <person name="Han C."/>
            <person name="Tapia R."/>
            <person name="Land M."/>
            <person name="Hauser L."/>
            <person name="Kyrpides N."/>
            <person name="Ivanova N."/>
            <person name="Ovchinnikova G."/>
            <person name="Pagani I."/>
            <person name="Rawat S.R."/>
            <person name="Mannisto M."/>
            <person name="Haggblom M.M."/>
            <person name="Woyke T."/>
        </authorList>
    </citation>
    <scope>NUCLEOTIDE SEQUENCE [LARGE SCALE GENOMIC DNA]</scope>
    <source>
        <strain evidence="3">MP5ACTX9</strain>
        <plasmid evidence="3">Plasmid pACIX902</plasmid>
    </source>
</reference>
<gene>
    <name evidence="2" type="ordered locus">AciX9_3904</name>
</gene>
<keyword evidence="1" id="KW-0732">Signal</keyword>